<dbReference type="Proteomes" id="UP000799291">
    <property type="component" value="Unassembled WGS sequence"/>
</dbReference>
<protein>
    <submittedName>
        <fullName evidence="2">Uncharacterized protein</fullName>
    </submittedName>
</protein>
<proteinExistence type="predicted"/>
<feature type="compositionally biased region" description="Polar residues" evidence="1">
    <location>
        <begin position="1"/>
        <end position="26"/>
    </location>
</feature>
<feature type="region of interest" description="Disordered" evidence="1">
    <location>
        <begin position="112"/>
        <end position="134"/>
    </location>
</feature>
<accession>A0A6G1ICQ9</accession>
<dbReference type="EMBL" id="MU005647">
    <property type="protein sequence ID" value="KAF2675820.1"/>
    <property type="molecule type" value="Genomic_DNA"/>
</dbReference>
<feature type="compositionally biased region" description="Polar residues" evidence="1">
    <location>
        <begin position="258"/>
        <end position="268"/>
    </location>
</feature>
<evidence type="ECO:0000256" key="1">
    <source>
        <dbReference type="SAM" id="MobiDB-lite"/>
    </source>
</evidence>
<feature type="compositionally biased region" description="Basic and acidic residues" evidence="1">
    <location>
        <begin position="504"/>
        <end position="521"/>
    </location>
</feature>
<feature type="compositionally biased region" description="Basic and acidic residues" evidence="1">
    <location>
        <begin position="544"/>
        <end position="579"/>
    </location>
</feature>
<name>A0A6G1ICQ9_9PLEO</name>
<evidence type="ECO:0000313" key="2">
    <source>
        <dbReference type="EMBL" id="KAF2675820.1"/>
    </source>
</evidence>
<feature type="region of interest" description="Disordered" evidence="1">
    <location>
        <begin position="504"/>
        <end position="592"/>
    </location>
</feature>
<evidence type="ECO:0000313" key="3">
    <source>
        <dbReference type="Proteomes" id="UP000799291"/>
    </source>
</evidence>
<dbReference type="AlphaFoldDB" id="A0A6G1ICQ9"/>
<feature type="region of interest" description="Disordered" evidence="1">
    <location>
        <begin position="1"/>
        <end position="83"/>
    </location>
</feature>
<sequence length="592" mass="66652">MQGTQNIGSPVSREAANNYSMRSQQSAEDHFAVLSSTQPAENVETDLPYSQNIANGFASFPPRLGPVSESDITPESPQDPALAAAPTQIPHPLLNIPLADLRYTSSPRPVKKFSLAPLHSPSLSKPRDPFKKPQSLKNRFITGALERRAAPQGGSYVSARKLTGGSGPTAGKKRLLETYEYDGFEPEYYKIQTTTKKRHVASPTHSLGSCRRSEPSIRDFRDYEPKRPRLSGPANTPQQSHALAGLLPYEDPGVDQSPEAQRTPRSFNSGWLPQFPINAEMWRTRRKWSKEEINRVHPGDVFFVVCPEQAMDPLAKEKLHGMFPSDFGPMCIKRRPAVAMRVDSFSQTMECIVGYSHSESGLAKYKGPHLERAKKIYWSLQDANNQFRHDSDHDALRVLHCTKELKETSYLYSLKTHPIPFTELLTPCGQLVGDDFLRLKRFRAEQFENENVHREHIRGSQLEARQYTERYSIPSYGYLRSMRSAPSIRAIAAAPKVALTLSHRGDTSMRDASMRSGDGSRRGSGGFLYPRAPPTQEAYPTESGSRRAPSDAHSRHRPSMRESDRDDRDSHSHPPDTFRRPSTSSSDDRWRR</sequence>
<feature type="region of interest" description="Disordered" evidence="1">
    <location>
        <begin position="194"/>
        <end position="268"/>
    </location>
</feature>
<organism evidence="2 3">
    <name type="scientific">Lentithecium fluviatile CBS 122367</name>
    <dbReference type="NCBI Taxonomy" id="1168545"/>
    <lineage>
        <taxon>Eukaryota</taxon>
        <taxon>Fungi</taxon>
        <taxon>Dikarya</taxon>
        <taxon>Ascomycota</taxon>
        <taxon>Pezizomycotina</taxon>
        <taxon>Dothideomycetes</taxon>
        <taxon>Pleosporomycetidae</taxon>
        <taxon>Pleosporales</taxon>
        <taxon>Massarineae</taxon>
        <taxon>Lentitheciaceae</taxon>
        <taxon>Lentithecium</taxon>
    </lineage>
</organism>
<reference evidence="2" key="1">
    <citation type="journal article" date="2020" name="Stud. Mycol.">
        <title>101 Dothideomycetes genomes: a test case for predicting lifestyles and emergence of pathogens.</title>
        <authorList>
            <person name="Haridas S."/>
            <person name="Albert R."/>
            <person name="Binder M."/>
            <person name="Bloem J."/>
            <person name="Labutti K."/>
            <person name="Salamov A."/>
            <person name="Andreopoulos B."/>
            <person name="Baker S."/>
            <person name="Barry K."/>
            <person name="Bills G."/>
            <person name="Bluhm B."/>
            <person name="Cannon C."/>
            <person name="Castanera R."/>
            <person name="Culley D."/>
            <person name="Daum C."/>
            <person name="Ezra D."/>
            <person name="Gonzalez J."/>
            <person name="Henrissat B."/>
            <person name="Kuo A."/>
            <person name="Liang C."/>
            <person name="Lipzen A."/>
            <person name="Lutzoni F."/>
            <person name="Magnuson J."/>
            <person name="Mondo S."/>
            <person name="Nolan M."/>
            <person name="Ohm R."/>
            <person name="Pangilinan J."/>
            <person name="Park H.-J."/>
            <person name="Ramirez L."/>
            <person name="Alfaro M."/>
            <person name="Sun H."/>
            <person name="Tritt A."/>
            <person name="Yoshinaga Y."/>
            <person name="Zwiers L.-H."/>
            <person name="Turgeon B."/>
            <person name="Goodwin S."/>
            <person name="Spatafora J."/>
            <person name="Crous P."/>
            <person name="Grigoriev I."/>
        </authorList>
    </citation>
    <scope>NUCLEOTIDE SEQUENCE</scope>
    <source>
        <strain evidence="2">CBS 122367</strain>
    </source>
</reference>
<feature type="compositionally biased region" description="Basic and acidic residues" evidence="1">
    <location>
        <begin position="211"/>
        <end position="227"/>
    </location>
</feature>
<keyword evidence="3" id="KW-1185">Reference proteome</keyword>
<gene>
    <name evidence="2" type="ORF">K458DRAFT_410955</name>
</gene>